<feature type="region of interest" description="Disordered" evidence="5">
    <location>
        <begin position="790"/>
        <end position="817"/>
    </location>
</feature>
<dbReference type="InterPro" id="IPR051834">
    <property type="entry name" value="RING_finger_E3_ligase"/>
</dbReference>
<evidence type="ECO:0000256" key="5">
    <source>
        <dbReference type="SAM" id="MobiDB-lite"/>
    </source>
</evidence>
<proteinExistence type="predicted"/>
<feature type="chain" id="PRO_5003712567" evidence="6">
    <location>
        <begin position="17"/>
        <end position="882"/>
    </location>
</feature>
<dbReference type="eggNOG" id="KOG0800">
    <property type="taxonomic scope" value="Eukaryota"/>
</dbReference>
<evidence type="ECO:0000256" key="4">
    <source>
        <dbReference type="PROSITE-ProRule" id="PRU00175"/>
    </source>
</evidence>
<keyword evidence="6" id="KW-0732">Signal</keyword>
<dbReference type="Pfam" id="PF13639">
    <property type="entry name" value="zf-RING_2"/>
    <property type="match status" value="1"/>
</dbReference>
<keyword evidence="9" id="KW-1185">Reference proteome</keyword>
<sequence length="882" mass="102390">MLVYLFFITFAEYVIAQEQQNNQTQPTDYKVLNLYEINQIQQANNTQSMILNLKKNKQDLANNNFLVIDIDLTFTQIPQSTFIACLNFNYDVLQDINFQNAGAYSCQYMDANATQQQISQHLIVINASDINLVNNNKAYLTIFYLEHPNDFLSESKQLKSQINYVLVTYYSSWYPCHNNCNNYNGVCNQKTGQCQCQPLYFNIDCSFQADSLNLNQNYDSVDITIYQQKTSYFFINLTQVMLNNNQSHLTLQFRQMNQEAMIGILINVNELNLPTDNQNNQRFVMSNQIMQIQNVDLLCSNYYLQNVNDTDIVNIGGLQIQNQCFLVLAMKQAMSQSQFSLIGVQLELQTSSTTYDVGNNNNQANNQNNKSQSSQLNQVQITIILVCSLSGMCVLIIILKVLKKKLKSTIQNRNLNINNLQNDVLAQDFFNFVNQHTQKDKIKQLISQKKRILQEYLMPIIKFQSSIQQSVNKIEAQQSKILVDQGKIKNEQNSDLEFKIKCNNILPSLQVQVMSPVQAGLLGHKAIQIISNCQSGSKYLDEENKDSLSQQQNQEKKVPSLSESQINGKQTCSICLIEFNSDEQIRQTICNHTFHSQCLNDWLQKNDNCPICRQEFGINQMIEYIVSKKLELIQDQTQKDRINSNKEQLLSKFQKVEIFELEGQQFLNMIKKYLIEQLSLDQFQFEYEDQKEQQNVQKDKNKIDFQKIIDQTSFLSKNQSSQYSPQKFQATLYTESSPENNKDFSQFNLMMSLNQDYSNKHLNSNQKLQNQFCYSIESPKTPKYYKDLEQKQKANSKHKRNAYQQQSKFKTSQKKSKNVIEDNIIEEQDGNNNNQEIKLNFNLFKSNSENLLESNFEQAQQENILINKNTQKLAKLNQSLNS</sequence>
<dbReference type="CDD" id="cd16454">
    <property type="entry name" value="RING-H2_PA-TM-RING"/>
    <property type="match status" value="1"/>
</dbReference>
<dbReference type="OrthoDB" id="298050at2759"/>
<dbReference type="InterPro" id="IPR013083">
    <property type="entry name" value="Znf_RING/FYVE/PHD"/>
</dbReference>
<feature type="domain" description="RING-type" evidence="7">
    <location>
        <begin position="572"/>
        <end position="613"/>
    </location>
</feature>
<dbReference type="PANTHER" id="PTHR45931:SF3">
    <property type="entry name" value="RING ZINC FINGER-CONTAINING PROTEIN"/>
    <property type="match status" value="1"/>
</dbReference>
<dbReference type="GO" id="GO:0005634">
    <property type="term" value="C:nucleus"/>
    <property type="evidence" value="ECO:0007669"/>
    <property type="project" value="TreeGrafter"/>
</dbReference>
<gene>
    <name evidence="8" type="ORF">TTHERM_00328560</name>
</gene>
<evidence type="ECO:0000259" key="7">
    <source>
        <dbReference type="PROSITE" id="PS50089"/>
    </source>
</evidence>
<dbReference type="PROSITE" id="PS50089">
    <property type="entry name" value="ZF_RING_2"/>
    <property type="match status" value="1"/>
</dbReference>
<dbReference type="EMBL" id="GG662299">
    <property type="protein sequence ID" value="EAS06275.2"/>
    <property type="molecule type" value="Genomic_DNA"/>
</dbReference>
<dbReference type="STRING" id="312017.I7MJH3"/>
<keyword evidence="1" id="KW-0479">Metal-binding</keyword>
<name>I7MJH3_TETTS</name>
<dbReference type="Proteomes" id="UP000009168">
    <property type="component" value="Unassembled WGS sequence"/>
</dbReference>
<dbReference type="Gene3D" id="3.30.40.10">
    <property type="entry name" value="Zinc/RING finger domain, C3HC4 (zinc finger)"/>
    <property type="match status" value="1"/>
</dbReference>
<dbReference type="PANTHER" id="PTHR45931">
    <property type="entry name" value="SI:CH211-59O9.10"/>
    <property type="match status" value="1"/>
</dbReference>
<evidence type="ECO:0000313" key="8">
    <source>
        <dbReference type="EMBL" id="EAS06275.2"/>
    </source>
</evidence>
<dbReference type="InterPro" id="IPR001841">
    <property type="entry name" value="Znf_RING"/>
</dbReference>
<reference evidence="9" key="1">
    <citation type="journal article" date="2006" name="PLoS Biol.">
        <title>Macronuclear genome sequence of the ciliate Tetrahymena thermophila, a model eukaryote.</title>
        <authorList>
            <person name="Eisen J.A."/>
            <person name="Coyne R.S."/>
            <person name="Wu M."/>
            <person name="Wu D."/>
            <person name="Thiagarajan M."/>
            <person name="Wortman J.R."/>
            <person name="Badger J.H."/>
            <person name="Ren Q."/>
            <person name="Amedeo P."/>
            <person name="Jones K.M."/>
            <person name="Tallon L.J."/>
            <person name="Delcher A.L."/>
            <person name="Salzberg S.L."/>
            <person name="Silva J.C."/>
            <person name="Haas B.J."/>
            <person name="Majoros W.H."/>
            <person name="Farzad M."/>
            <person name="Carlton J.M."/>
            <person name="Smith R.K. Jr."/>
            <person name="Garg J."/>
            <person name="Pearlman R.E."/>
            <person name="Karrer K.M."/>
            <person name="Sun L."/>
            <person name="Manning G."/>
            <person name="Elde N.C."/>
            <person name="Turkewitz A.P."/>
            <person name="Asai D.J."/>
            <person name="Wilkes D.E."/>
            <person name="Wang Y."/>
            <person name="Cai H."/>
            <person name="Collins K."/>
            <person name="Stewart B.A."/>
            <person name="Lee S.R."/>
            <person name="Wilamowska K."/>
            <person name="Weinberg Z."/>
            <person name="Ruzzo W.L."/>
            <person name="Wloga D."/>
            <person name="Gaertig J."/>
            <person name="Frankel J."/>
            <person name="Tsao C.-C."/>
            <person name="Gorovsky M.A."/>
            <person name="Keeling P.J."/>
            <person name="Waller R.F."/>
            <person name="Patron N.J."/>
            <person name="Cherry J.M."/>
            <person name="Stover N.A."/>
            <person name="Krieger C.J."/>
            <person name="del Toro C."/>
            <person name="Ryder H.F."/>
            <person name="Williamson S.C."/>
            <person name="Barbeau R.A."/>
            <person name="Hamilton E.P."/>
            <person name="Orias E."/>
        </authorList>
    </citation>
    <scope>NUCLEOTIDE SEQUENCE [LARGE SCALE GENOMIC DNA]</scope>
    <source>
        <strain evidence="9">SB210</strain>
    </source>
</reference>
<dbReference type="InParanoid" id="I7MJH3"/>
<dbReference type="SUPFAM" id="SSF57850">
    <property type="entry name" value="RING/U-box"/>
    <property type="match status" value="1"/>
</dbReference>
<accession>I7MJH3</accession>
<dbReference type="GeneID" id="7828626"/>
<dbReference type="RefSeq" id="XP_001026520.2">
    <property type="nucleotide sequence ID" value="XM_001026520.2"/>
</dbReference>
<keyword evidence="3" id="KW-0862">Zinc</keyword>
<feature type="signal peptide" evidence="6">
    <location>
        <begin position="1"/>
        <end position="16"/>
    </location>
</feature>
<dbReference type="GO" id="GO:0008270">
    <property type="term" value="F:zinc ion binding"/>
    <property type="evidence" value="ECO:0007669"/>
    <property type="project" value="UniProtKB-KW"/>
</dbReference>
<dbReference type="GO" id="GO:0061630">
    <property type="term" value="F:ubiquitin protein ligase activity"/>
    <property type="evidence" value="ECO:0007669"/>
    <property type="project" value="TreeGrafter"/>
</dbReference>
<evidence type="ECO:0000256" key="3">
    <source>
        <dbReference type="ARBA" id="ARBA00022833"/>
    </source>
</evidence>
<dbReference type="SMART" id="SM00184">
    <property type="entry name" value="RING"/>
    <property type="match status" value="1"/>
</dbReference>
<dbReference type="GO" id="GO:0006511">
    <property type="term" value="P:ubiquitin-dependent protein catabolic process"/>
    <property type="evidence" value="ECO:0007669"/>
    <property type="project" value="TreeGrafter"/>
</dbReference>
<evidence type="ECO:0000256" key="6">
    <source>
        <dbReference type="SAM" id="SignalP"/>
    </source>
</evidence>
<dbReference type="InterPro" id="IPR002049">
    <property type="entry name" value="LE_dom"/>
</dbReference>
<dbReference type="AlphaFoldDB" id="I7MJH3"/>
<evidence type="ECO:0000313" key="9">
    <source>
        <dbReference type="Proteomes" id="UP000009168"/>
    </source>
</evidence>
<organism evidence="8 9">
    <name type="scientific">Tetrahymena thermophila (strain SB210)</name>
    <dbReference type="NCBI Taxonomy" id="312017"/>
    <lineage>
        <taxon>Eukaryota</taxon>
        <taxon>Sar</taxon>
        <taxon>Alveolata</taxon>
        <taxon>Ciliophora</taxon>
        <taxon>Intramacronucleata</taxon>
        <taxon>Oligohymenophorea</taxon>
        <taxon>Hymenostomatida</taxon>
        <taxon>Tetrahymenina</taxon>
        <taxon>Tetrahymenidae</taxon>
        <taxon>Tetrahymena</taxon>
    </lineage>
</organism>
<evidence type="ECO:0000256" key="2">
    <source>
        <dbReference type="ARBA" id="ARBA00022771"/>
    </source>
</evidence>
<evidence type="ECO:0000256" key="1">
    <source>
        <dbReference type="ARBA" id="ARBA00022723"/>
    </source>
</evidence>
<keyword evidence="2 4" id="KW-0863">Zinc-finger</keyword>
<dbReference type="KEGG" id="tet:TTHERM_00328560"/>
<protein>
    <submittedName>
        <fullName evidence="8">Anaphase-promoting complex subunit 11 RING-H2 finger protein</fullName>
    </submittedName>
</protein>
<dbReference type="CDD" id="cd00055">
    <property type="entry name" value="EGF_Lam"/>
    <property type="match status" value="1"/>
</dbReference>